<evidence type="ECO:0000313" key="5">
    <source>
        <dbReference type="Proteomes" id="UP001363151"/>
    </source>
</evidence>
<proteinExistence type="inferred from homology"/>
<reference evidence="4 5" key="1">
    <citation type="submission" date="2024-03" db="EMBL/GenBank/DDBJ databases">
        <title>Aureococcus anophagefferens CCMP1851 and Kratosvirus quantuckense: Draft genome of a second virus-susceptible host strain in the model system.</title>
        <authorList>
            <person name="Chase E."/>
            <person name="Truchon A.R."/>
            <person name="Schepens W."/>
            <person name="Wilhelm S.W."/>
        </authorList>
    </citation>
    <scope>NUCLEOTIDE SEQUENCE [LARGE SCALE GENOMIC DNA]</scope>
    <source>
        <strain evidence="4 5">CCMP1851</strain>
    </source>
</reference>
<dbReference type="SUPFAM" id="SSF49899">
    <property type="entry name" value="Concanavalin A-like lectins/glucanases"/>
    <property type="match status" value="1"/>
</dbReference>
<dbReference type="PANTHER" id="PTHR10963:SF55">
    <property type="entry name" value="GLYCOSIDE HYDROLASE FAMILY 16 PROTEIN"/>
    <property type="match status" value="1"/>
</dbReference>
<comment type="similarity">
    <text evidence="1">Belongs to the glycosyl hydrolase 16 family.</text>
</comment>
<dbReference type="InterPro" id="IPR013320">
    <property type="entry name" value="ConA-like_dom_sf"/>
</dbReference>
<evidence type="ECO:0000259" key="3">
    <source>
        <dbReference type="PROSITE" id="PS51762"/>
    </source>
</evidence>
<feature type="compositionally biased region" description="Pro residues" evidence="2">
    <location>
        <begin position="41"/>
        <end position="52"/>
    </location>
</feature>
<evidence type="ECO:0000256" key="2">
    <source>
        <dbReference type="SAM" id="MobiDB-lite"/>
    </source>
</evidence>
<sequence>MARRVKRRGKTRRELLAREDEFRRLREERAKLVEVNGAEPPRVPALPPPARPGAPHAGEPRPEPDGRALTERPRRERRPLFELGARGPLPAPGGGKPTTFEAALAPALLGPLGSKRPLERAPVKKPAPPPRARAAEKTPQLAAPLVVAAVPRGLPDEYRLCWQDVFDYEGVPHPSRWEYQCDANDWIHDERHCEAQWYTDKLDNACVRDGRLRIIARLERSHGCRYTSARLRTKHRGDWLYGRVEVRARLPPSRRGLWPAIWMLPTDDAFGGWPHSGEIDIMEHVGWEQDGLIHAAAHSTKHNPCVGHQRSQSKLVPTAHRGFHTYAMNWTPKALEIFVDNGLALRVEDKGRGPGDWPYSKRFHLLLNLAIGGWGGQYGIDDTAFPACLEVDSVRVFQRSWRESEPEQ</sequence>
<keyword evidence="4" id="KW-0378">Hydrolase</keyword>
<dbReference type="InterPro" id="IPR000757">
    <property type="entry name" value="Beta-glucanase-like"/>
</dbReference>
<feature type="region of interest" description="Disordered" evidence="2">
    <location>
        <begin position="111"/>
        <end position="138"/>
    </location>
</feature>
<evidence type="ECO:0000313" key="4">
    <source>
        <dbReference type="EMBL" id="KAK7242859.1"/>
    </source>
</evidence>
<keyword evidence="5" id="KW-1185">Reference proteome</keyword>
<feature type="compositionally biased region" description="Basic and acidic residues" evidence="2">
    <location>
        <begin position="58"/>
        <end position="80"/>
    </location>
</feature>
<dbReference type="EMBL" id="JBBJCI010000140">
    <property type="protein sequence ID" value="KAK7242859.1"/>
    <property type="molecule type" value="Genomic_DNA"/>
</dbReference>
<dbReference type="GO" id="GO:0016787">
    <property type="term" value="F:hydrolase activity"/>
    <property type="evidence" value="ECO:0007669"/>
    <property type="project" value="UniProtKB-KW"/>
</dbReference>
<dbReference type="PROSITE" id="PS51762">
    <property type="entry name" value="GH16_2"/>
    <property type="match status" value="1"/>
</dbReference>
<dbReference type="InterPro" id="IPR050546">
    <property type="entry name" value="Glycosyl_Hydrlase_16"/>
</dbReference>
<gene>
    <name evidence="4" type="ORF">SO694_00015479</name>
</gene>
<feature type="domain" description="GH16" evidence="3">
    <location>
        <begin position="166"/>
        <end position="402"/>
    </location>
</feature>
<feature type="region of interest" description="Disordered" evidence="2">
    <location>
        <begin position="32"/>
        <end position="99"/>
    </location>
</feature>
<protein>
    <submittedName>
        <fullName evidence="4">Glycosyl hydrolase family 16 protein</fullName>
    </submittedName>
</protein>
<dbReference type="Proteomes" id="UP001363151">
    <property type="component" value="Unassembled WGS sequence"/>
</dbReference>
<dbReference type="PANTHER" id="PTHR10963">
    <property type="entry name" value="GLYCOSYL HYDROLASE-RELATED"/>
    <property type="match status" value="1"/>
</dbReference>
<organism evidence="4 5">
    <name type="scientific">Aureococcus anophagefferens</name>
    <name type="common">Harmful bloom alga</name>
    <dbReference type="NCBI Taxonomy" id="44056"/>
    <lineage>
        <taxon>Eukaryota</taxon>
        <taxon>Sar</taxon>
        <taxon>Stramenopiles</taxon>
        <taxon>Ochrophyta</taxon>
        <taxon>Pelagophyceae</taxon>
        <taxon>Pelagomonadales</taxon>
        <taxon>Pelagomonadaceae</taxon>
        <taxon>Aureococcus</taxon>
    </lineage>
</organism>
<evidence type="ECO:0000256" key="1">
    <source>
        <dbReference type="ARBA" id="ARBA00006865"/>
    </source>
</evidence>
<dbReference type="Gene3D" id="2.60.120.200">
    <property type="match status" value="1"/>
</dbReference>
<comment type="caution">
    <text evidence="4">The sequence shown here is derived from an EMBL/GenBank/DDBJ whole genome shotgun (WGS) entry which is preliminary data.</text>
</comment>
<accession>A0ABR1G2V1</accession>
<dbReference type="CDD" id="cd08023">
    <property type="entry name" value="GH16_laminarinase_like"/>
    <property type="match status" value="1"/>
</dbReference>
<dbReference type="Pfam" id="PF00722">
    <property type="entry name" value="Glyco_hydro_16"/>
    <property type="match status" value="1"/>
</dbReference>
<name>A0ABR1G2V1_AURAN</name>